<keyword evidence="1" id="KW-0732">Signal</keyword>
<evidence type="ECO:0000256" key="1">
    <source>
        <dbReference type="SAM" id="SignalP"/>
    </source>
</evidence>
<gene>
    <name evidence="2" type="ORF">LNP07_06540</name>
</gene>
<keyword evidence="3" id="KW-1185">Reference proteome</keyword>
<evidence type="ECO:0000313" key="3">
    <source>
        <dbReference type="Proteomes" id="UP001522905"/>
    </source>
</evidence>
<dbReference type="EMBL" id="JAJIAO010000009">
    <property type="protein sequence ID" value="MCK8625171.1"/>
    <property type="molecule type" value="Genomic_DNA"/>
</dbReference>
<dbReference type="Proteomes" id="UP001522905">
    <property type="component" value="Unassembled WGS sequence"/>
</dbReference>
<proteinExistence type="predicted"/>
<dbReference type="RefSeq" id="WP_220728990.1">
    <property type="nucleotide sequence ID" value="NZ_BPLM01000034.1"/>
</dbReference>
<protein>
    <recommendedName>
        <fullName evidence="4">Surface layer protein A domain-containing protein</fullName>
    </recommendedName>
</protein>
<sequence length="152" mass="16717">MKFTKLTKVVLTASMVLPLAIAPLSANAAQNKSAVKTEKKATAKTQKFALAEASGIKKAKAYHTKDNKPMVYKAMFMADQPVVELTATKKMPSVRKTLYVDKQVNVKLGKVETLLKNKKAYKQAKTVSYSHVKGYGWVKTSDLTKGIFMSAD</sequence>
<feature type="chain" id="PRO_5045208073" description="Surface layer protein A domain-containing protein" evidence="1">
    <location>
        <begin position="29"/>
        <end position="152"/>
    </location>
</feature>
<evidence type="ECO:0000313" key="2">
    <source>
        <dbReference type="EMBL" id="MCK8625171.1"/>
    </source>
</evidence>
<feature type="signal peptide" evidence="1">
    <location>
        <begin position="1"/>
        <end position="28"/>
    </location>
</feature>
<accession>A0ABT0I378</accession>
<evidence type="ECO:0008006" key="4">
    <source>
        <dbReference type="Google" id="ProtNLM"/>
    </source>
</evidence>
<organism evidence="2 3">
    <name type="scientific">Apilactobacillus xinyiensis</name>
    <dbReference type="NCBI Taxonomy" id="2841032"/>
    <lineage>
        <taxon>Bacteria</taxon>
        <taxon>Bacillati</taxon>
        <taxon>Bacillota</taxon>
        <taxon>Bacilli</taxon>
        <taxon>Lactobacillales</taxon>
        <taxon>Lactobacillaceae</taxon>
        <taxon>Apilactobacillus</taxon>
    </lineage>
</organism>
<comment type="caution">
    <text evidence="2">The sequence shown here is derived from an EMBL/GenBank/DDBJ whole genome shotgun (WGS) entry which is preliminary data.</text>
</comment>
<reference evidence="2 3" key="1">
    <citation type="submission" date="2021-11" db="EMBL/GenBank/DDBJ databases">
        <title>Comparative genomics of bee honey and flower isolates.</title>
        <authorList>
            <person name="Bechtner J.D."/>
            <person name="Gallus M.K."/>
            <person name="Ehrmann M."/>
        </authorList>
    </citation>
    <scope>NUCLEOTIDE SEQUENCE [LARGE SCALE GENOMIC DNA]</scope>
    <source>
        <strain evidence="2 3">M161</strain>
    </source>
</reference>
<name>A0ABT0I378_9LACO</name>